<dbReference type="PANTHER" id="PTHR30055">
    <property type="entry name" value="HTH-TYPE TRANSCRIPTIONAL REGULATOR RUTR"/>
    <property type="match status" value="1"/>
</dbReference>
<name>A0ABQ4UXC1_9HYPH</name>
<dbReference type="Proteomes" id="UP001055093">
    <property type="component" value="Unassembled WGS sequence"/>
</dbReference>
<comment type="caution">
    <text evidence="5">The sequence shown here is derived from an EMBL/GenBank/DDBJ whole genome shotgun (WGS) entry which is preliminary data.</text>
</comment>
<dbReference type="RefSeq" id="WP_137828605.1">
    <property type="nucleotide sequence ID" value="NZ_BPRE01000006.1"/>
</dbReference>
<dbReference type="InterPro" id="IPR041479">
    <property type="entry name" value="TetR_CgmR_C"/>
</dbReference>
<feature type="domain" description="HTH tetR-type" evidence="4">
    <location>
        <begin position="10"/>
        <end position="70"/>
    </location>
</feature>
<evidence type="ECO:0000313" key="6">
    <source>
        <dbReference type="Proteomes" id="UP001055093"/>
    </source>
</evidence>
<evidence type="ECO:0000256" key="2">
    <source>
        <dbReference type="PROSITE-ProRule" id="PRU00335"/>
    </source>
</evidence>
<reference evidence="5" key="1">
    <citation type="journal article" date="2021" name="Front. Microbiol.">
        <title>Comprehensive Comparative Genomics and Phenotyping of Methylobacterium Species.</title>
        <authorList>
            <person name="Alessa O."/>
            <person name="Ogura Y."/>
            <person name="Fujitani Y."/>
            <person name="Takami H."/>
            <person name="Hayashi T."/>
            <person name="Sahin N."/>
            <person name="Tani A."/>
        </authorList>
    </citation>
    <scope>NUCLEOTIDE SEQUENCE</scope>
    <source>
        <strain evidence="5">DSM 14458</strain>
    </source>
</reference>
<reference evidence="5" key="2">
    <citation type="submission" date="2021-08" db="EMBL/GenBank/DDBJ databases">
        <authorList>
            <person name="Tani A."/>
            <person name="Ola A."/>
            <person name="Ogura Y."/>
            <person name="Katsura K."/>
            <person name="Hayashi T."/>
        </authorList>
    </citation>
    <scope>NUCLEOTIDE SEQUENCE</scope>
    <source>
        <strain evidence="5">DSM 14458</strain>
    </source>
</reference>
<evidence type="ECO:0000259" key="4">
    <source>
        <dbReference type="PROSITE" id="PS50977"/>
    </source>
</evidence>
<proteinExistence type="predicted"/>
<evidence type="ECO:0000256" key="3">
    <source>
        <dbReference type="SAM" id="MobiDB-lite"/>
    </source>
</evidence>
<keyword evidence="6" id="KW-1185">Reference proteome</keyword>
<dbReference type="InterPro" id="IPR001647">
    <property type="entry name" value="HTH_TetR"/>
</dbReference>
<feature type="DNA-binding region" description="H-T-H motif" evidence="2">
    <location>
        <begin position="33"/>
        <end position="52"/>
    </location>
</feature>
<organism evidence="5 6">
    <name type="scientific">Methylorubrum suomiense</name>
    <dbReference type="NCBI Taxonomy" id="144191"/>
    <lineage>
        <taxon>Bacteria</taxon>
        <taxon>Pseudomonadati</taxon>
        <taxon>Pseudomonadota</taxon>
        <taxon>Alphaproteobacteria</taxon>
        <taxon>Hyphomicrobiales</taxon>
        <taxon>Methylobacteriaceae</taxon>
        <taxon>Methylorubrum</taxon>
    </lineage>
</organism>
<dbReference type="PRINTS" id="PR00455">
    <property type="entry name" value="HTHTETR"/>
</dbReference>
<dbReference type="PROSITE" id="PS50977">
    <property type="entry name" value="HTH_TETR_2"/>
    <property type="match status" value="1"/>
</dbReference>
<sequence length="207" mass="21442">MGERTRSRRDDRAETILDAAGAVLRRGGGRALTIDAVAAQAGLSKGGVLHHYASKDALILALVARKLAELREGIAACEALSQPGPSGLALAMVAHLREAYCEDDDFSRALLIAAAENPEALAGYRAFVAERLERLADAEPPGAGAMLFFAILGLVMGRTLGFHDLGGAQAEELFGALERAACALDAGPPLDRSTVGGPGRDAPARSS</sequence>
<dbReference type="InterPro" id="IPR009057">
    <property type="entry name" value="Homeodomain-like_sf"/>
</dbReference>
<accession>A0ABQ4UXC1</accession>
<protein>
    <recommendedName>
        <fullName evidence="4">HTH tetR-type domain-containing protein</fullName>
    </recommendedName>
</protein>
<evidence type="ECO:0000313" key="5">
    <source>
        <dbReference type="EMBL" id="GJE75707.1"/>
    </source>
</evidence>
<dbReference type="Pfam" id="PF00440">
    <property type="entry name" value="TetR_N"/>
    <property type="match status" value="1"/>
</dbReference>
<dbReference type="InterPro" id="IPR050109">
    <property type="entry name" value="HTH-type_TetR-like_transc_reg"/>
</dbReference>
<dbReference type="EMBL" id="BPRE01000006">
    <property type="protein sequence ID" value="GJE75707.1"/>
    <property type="molecule type" value="Genomic_DNA"/>
</dbReference>
<evidence type="ECO:0000256" key="1">
    <source>
        <dbReference type="ARBA" id="ARBA00023125"/>
    </source>
</evidence>
<feature type="region of interest" description="Disordered" evidence="3">
    <location>
        <begin position="187"/>
        <end position="207"/>
    </location>
</feature>
<dbReference type="PANTHER" id="PTHR30055:SF148">
    <property type="entry name" value="TETR-FAMILY TRANSCRIPTIONAL REGULATOR"/>
    <property type="match status" value="1"/>
</dbReference>
<dbReference type="Pfam" id="PF17937">
    <property type="entry name" value="TetR_C_28"/>
    <property type="match status" value="1"/>
</dbReference>
<dbReference type="Gene3D" id="1.10.357.10">
    <property type="entry name" value="Tetracycline Repressor, domain 2"/>
    <property type="match status" value="1"/>
</dbReference>
<dbReference type="SUPFAM" id="SSF46689">
    <property type="entry name" value="Homeodomain-like"/>
    <property type="match status" value="1"/>
</dbReference>
<keyword evidence="1 2" id="KW-0238">DNA-binding</keyword>
<gene>
    <name evidence="5" type="ORF">BGCPKDLD_2294</name>
</gene>